<evidence type="ECO:0000259" key="17">
    <source>
        <dbReference type="PROSITE" id="PS50109"/>
    </source>
</evidence>
<keyword evidence="9" id="KW-0479">Metal-binding</keyword>
<evidence type="ECO:0000313" key="18">
    <source>
        <dbReference type="EMBL" id="TKV60309.1"/>
    </source>
</evidence>
<dbReference type="Gene3D" id="1.20.5.1930">
    <property type="match status" value="1"/>
</dbReference>
<evidence type="ECO:0000313" key="19">
    <source>
        <dbReference type="Proteomes" id="UP000306985"/>
    </source>
</evidence>
<dbReference type="GO" id="GO:0005737">
    <property type="term" value="C:cytoplasm"/>
    <property type="evidence" value="ECO:0007669"/>
    <property type="project" value="UniProtKB-SubCell"/>
</dbReference>
<comment type="catalytic activity">
    <reaction evidence="1">
        <text>ATP + protein L-histidine = ADP + protein N-phospho-L-histidine.</text>
        <dbReference type="EC" id="2.7.13.3"/>
    </reaction>
</comment>
<feature type="transmembrane region" description="Helical" evidence="16">
    <location>
        <begin position="74"/>
        <end position="102"/>
    </location>
</feature>
<dbReference type="InterPro" id="IPR036890">
    <property type="entry name" value="HATPase_C_sf"/>
</dbReference>
<dbReference type="GO" id="GO:0051539">
    <property type="term" value="F:4 iron, 4 sulfur cluster binding"/>
    <property type="evidence" value="ECO:0007669"/>
    <property type="project" value="UniProtKB-KW"/>
</dbReference>
<dbReference type="GO" id="GO:0000155">
    <property type="term" value="F:phosphorelay sensor kinase activity"/>
    <property type="evidence" value="ECO:0007669"/>
    <property type="project" value="InterPro"/>
</dbReference>
<evidence type="ECO:0000256" key="6">
    <source>
        <dbReference type="ARBA" id="ARBA00022485"/>
    </source>
</evidence>
<protein>
    <recommendedName>
        <fullName evidence="5">Oxygen sensor histidine kinase NreB</fullName>
        <ecNumber evidence="4">2.7.13.3</ecNumber>
    </recommendedName>
    <alternativeName>
        <fullName evidence="15">Nitrogen regulation protein B</fullName>
    </alternativeName>
</protein>
<dbReference type="EMBL" id="SZZH01000001">
    <property type="protein sequence ID" value="TKV60309.1"/>
    <property type="molecule type" value="Genomic_DNA"/>
</dbReference>
<keyword evidence="16" id="KW-1133">Transmembrane helix</keyword>
<evidence type="ECO:0000256" key="12">
    <source>
        <dbReference type="ARBA" id="ARBA00023012"/>
    </source>
</evidence>
<name>A0A4U6QJF6_9ACTN</name>
<dbReference type="PROSITE" id="PS50109">
    <property type="entry name" value="HIS_KIN"/>
    <property type="match status" value="1"/>
</dbReference>
<feature type="transmembrane region" description="Helical" evidence="16">
    <location>
        <begin position="40"/>
        <end position="62"/>
    </location>
</feature>
<keyword evidence="19" id="KW-1185">Reference proteome</keyword>
<keyword evidence="6" id="KW-0004">4Fe-4S</keyword>
<evidence type="ECO:0000256" key="3">
    <source>
        <dbReference type="ARBA" id="ARBA00004496"/>
    </source>
</evidence>
<dbReference type="GO" id="GO:0046983">
    <property type="term" value="F:protein dimerization activity"/>
    <property type="evidence" value="ECO:0007669"/>
    <property type="project" value="InterPro"/>
</dbReference>
<comment type="subcellular location">
    <subcellularLocation>
        <location evidence="3">Cytoplasm</location>
    </subcellularLocation>
</comment>
<feature type="transmembrane region" description="Helical" evidence="16">
    <location>
        <begin position="12"/>
        <end position="34"/>
    </location>
</feature>
<evidence type="ECO:0000256" key="9">
    <source>
        <dbReference type="ARBA" id="ARBA00022723"/>
    </source>
</evidence>
<evidence type="ECO:0000256" key="2">
    <source>
        <dbReference type="ARBA" id="ARBA00001966"/>
    </source>
</evidence>
<dbReference type="SUPFAM" id="SSF55874">
    <property type="entry name" value="ATPase domain of HSP90 chaperone/DNA topoisomerase II/histidine kinase"/>
    <property type="match status" value="1"/>
</dbReference>
<dbReference type="EC" id="2.7.13.3" evidence="4"/>
<evidence type="ECO:0000256" key="1">
    <source>
        <dbReference type="ARBA" id="ARBA00000085"/>
    </source>
</evidence>
<dbReference type="PANTHER" id="PTHR24421:SF62">
    <property type="entry name" value="SENSORY TRANSDUCTION HISTIDINE KINASE"/>
    <property type="match status" value="1"/>
</dbReference>
<dbReference type="PIRSF" id="PIRSF037434">
    <property type="entry name" value="STHK_ChrS"/>
    <property type="match status" value="1"/>
</dbReference>
<dbReference type="PRINTS" id="PR00344">
    <property type="entry name" value="BCTRLSENSOR"/>
</dbReference>
<dbReference type="CDD" id="cd16917">
    <property type="entry name" value="HATPase_UhpB-NarQ-NarX-like"/>
    <property type="match status" value="1"/>
</dbReference>
<dbReference type="InterPro" id="IPR004358">
    <property type="entry name" value="Sig_transdc_His_kin-like_C"/>
</dbReference>
<gene>
    <name evidence="18" type="ORF">FDO65_00865</name>
</gene>
<keyword evidence="13" id="KW-0411">Iron-sulfur</keyword>
<dbReference type="Pfam" id="PF02518">
    <property type="entry name" value="HATPase_c"/>
    <property type="match status" value="1"/>
</dbReference>
<comment type="function">
    <text evidence="14">Member of the two-component regulatory system NreB/NreC involved in the control of dissimilatory nitrate/nitrite reduction in response to oxygen. NreB functions as a direct oxygen sensor histidine kinase which is autophosphorylated, in the absence of oxygen, probably at the conserved histidine residue, and transfers its phosphate group probably to a conserved aspartate residue of NreC. NreB/NreC activates the expression of the nitrate (narGHJI) and nitrite (nir) reductase operons, as well as the putative nitrate transporter gene narT.</text>
</comment>
<dbReference type="InterPro" id="IPR005467">
    <property type="entry name" value="His_kinase_dom"/>
</dbReference>
<evidence type="ECO:0000256" key="15">
    <source>
        <dbReference type="ARBA" id="ARBA00030800"/>
    </source>
</evidence>
<comment type="caution">
    <text evidence="18">The sequence shown here is derived from an EMBL/GenBank/DDBJ whole genome shotgun (WGS) entry which is preliminary data.</text>
</comment>
<dbReference type="OrthoDB" id="227596at2"/>
<feature type="domain" description="Histidine kinase" evidence="17">
    <location>
        <begin position="300"/>
        <end position="395"/>
    </location>
</feature>
<evidence type="ECO:0000256" key="5">
    <source>
        <dbReference type="ARBA" id="ARBA00017322"/>
    </source>
</evidence>
<dbReference type="RefSeq" id="WP_137447612.1">
    <property type="nucleotide sequence ID" value="NZ_SZZH01000001.1"/>
</dbReference>
<evidence type="ECO:0000256" key="4">
    <source>
        <dbReference type="ARBA" id="ARBA00012438"/>
    </source>
</evidence>
<dbReference type="SMART" id="SM00387">
    <property type="entry name" value="HATPase_c"/>
    <property type="match status" value="1"/>
</dbReference>
<dbReference type="Gene3D" id="3.30.565.10">
    <property type="entry name" value="Histidine kinase-like ATPase, C-terminal domain"/>
    <property type="match status" value="1"/>
</dbReference>
<dbReference type="GO" id="GO:0016020">
    <property type="term" value="C:membrane"/>
    <property type="evidence" value="ECO:0007669"/>
    <property type="project" value="InterPro"/>
</dbReference>
<dbReference type="Proteomes" id="UP000306985">
    <property type="component" value="Unassembled WGS sequence"/>
</dbReference>
<evidence type="ECO:0000256" key="8">
    <source>
        <dbReference type="ARBA" id="ARBA00022679"/>
    </source>
</evidence>
<reference evidence="18 19" key="1">
    <citation type="submission" date="2019-05" db="EMBL/GenBank/DDBJ databases">
        <title>Nakamurella sp. N5BH11, whole genome shotgun sequence.</title>
        <authorList>
            <person name="Tuo L."/>
        </authorList>
    </citation>
    <scope>NUCLEOTIDE SEQUENCE [LARGE SCALE GENOMIC DNA]</scope>
    <source>
        <strain evidence="18 19">N5BH11</strain>
    </source>
</reference>
<evidence type="ECO:0000256" key="10">
    <source>
        <dbReference type="ARBA" id="ARBA00022777"/>
    </source>
</evidence>
<keyword evidence="7" id="KW-0963">Cytoplasm</keyword>
<keyword evidence="8" id="KW-0808">Transferase</keyword>
<evidence type="ECO:0000256" key="14">
    <source>
        <dbReference type="ARBA" id="ARBA00024827"/>
    </source>
</evidence>
<dbReference type="AlphaFoldDB" id="A0A4U6QJF6"/>
<keyword evidence="12" id="KW-0902">Two-component regulatory system</keyword>
<keyword evidence="16" id="KW-0812">Transmembrane</keyword>
<accession>A0A4U6QJF6</accession>
<evidence type="ECO:0000256" key="7">
    <source>
        <dbReference type="ARBA" id="ARBA00022490"/>
    </source>
</evidence>
<keyword evidence="10 18" id="KW-0418">Kinase</keyword>
<sequence>MEHTTLTPVFVGLRLALHGLIGGITGVVLVRALLNPGPATGGIVVAAVVLLGVYLAGALVVRWDGDRRRHLGRVWLLALTASWSALFWCTPEAAYLVFPLYFLHLHLWSPRVGVAAVAFLALVTVVGAGVRFGWNVGAVVGPVIGALVAVLVGWGYRSLAREAAEREALMAELLATQTRLAATERQTGVLAERGRLAREIHDTVAQGLSSIQMLLHAAERADPEGPGVEHVRLARTTAAANLADTRRFIRELTPPALDDQGLAGALRRLAATQWSTPRVLVRVIAPTEHADWPMDVQTAVLRIAQGAVGNALRHADATAVVVELSGDATRLQMIVTDDGCGFDVEDQVRRQSVGATDSFGLTAIRDRVGQFGGRLRVVSSPGGGTTVAVDLPLSSPATAP</sequence>
<dbReference type="InterPro" id="IPR003594">
    <property type="entry name" value="HATPase_dom"/>
</dbReference>
<keyword evidence="16" id="KW-0472">Membrane</keyword>
<evidence type="ECO:0000256" key="11">
    <source>
        <dbReference type="ARBA" id="ARBA00023004"/>
    </source>
</evidence>
<dbReference type="InterPro" id="IPR011712">
    <property type="entry name" value="Sig_transdc_His_kin_sub3_dim/P"/>
</dbReference>
<dbReference type="InterPro" id="IPR017205">
    <property type="entry name" value="Sig_transdc_His_kinase_ChrS"/>
</dbReference>
<dbReference type="PANTHER" id="PTHR24421">
    <property type="entry name" value="NITRATE/NITRITE SENSOR PROTEIN NARX-RELATED"/>
    <property type="match status" value="1"/>
</dbReference>
<dbReference type="Pfam" id="PF07730">
    <property type="entry name" value="HisKA_3"/>
    <property type="match status" value="1"/>
</dbReference>
<keyword evidence="11" id="KW-0408">Iron</keyword>
<feature type="transmembrane region" description="Helical" evidence="16">
    <location>
        <begin position="136"/>
        <end position="156"/>
    </location>
</feature>
<evidence type="ECO:0000256" key="16">
    <source>
        <dbReference type="SAM" id="Phobius"/>
    </source>
</evidence>
<evidence type="ECO:0000256" key="13">
    <source>
        <dbReference type="ARBA" id="ARBA00023014"/>
    </source>
</evidence>
<feature type="transmembrane region" description="Helical" evidence="16">
    <location>
        <begin position="108"/>
        <end position="129"/>
    </location>
</feature>
<dbReference type="GO" id="GO:0046872">
    <property type="term" value="F:metal ion binding"/>
    <property type="evidence" value="ECO:0007669"/>
    <property type="project" value="UniProtKB-KW"/>
</dbReference>
<organism evidence="18 19">
    <name type="scientific">Nakamurella flava</name>
    <dbReference type="NCBI Taxonomy" id="2576308"/>
    <lineage>
        <taxon>Bacteria</taxon>
        <taxon>Bacillati</taxon>
        <taxon>Actinomycetota</taxon>
        <taxon>Actinomycetes</taxon>
        <taxon>Nakamurellales</taxon>
        <taxon>Nakamurellaceae</taxon>
        <taxon>Nakamurella</taxon>
    </lineage>
</organism>
<comment type="cofactor">
    <cofactor evidence="2">
        <name>[4Fe-4S] cluster</name>
        <dbReference type="ChEBI" id="CHEBI:49883"/>
    </cofactor>
</comment>
<dbReference type="InterPro" id="IPR050482">
    <property type="entry name" value="Sensor_HK_TwoCompSys"/>
</dbReference>
<proteinExistence type="predicted"/>